<dbReference type="PROSITE" id="PS51257">
    <property type="entry name" value="PROKAR_LIPOPROTEIN"/>
    <property type="match status" value="1"/>
</dbReference>
<keyword evidence="4" id="KW-1185">Reference proteome</keyword>
<evidence type="ECO:0000256" key="2">
    <source>
        <dbReference type="SAM" id="SignalP"/>
    </source>
</evidence>
<dbReference type="OrthoDB" id="5975936at2"/>
<dbReference type="EMBL" id="SMTG01000004">
    <property type="protein sequence ID" value="TDK31020.1"/>
    <property type="molecule type" value="Genomic_DNA"/>
</dbReference>
<accession>A0A4R5U938</accession>
<reference evidence="3 4" key="1">
    <citation type="submission" date="2019-03" db="EMBL/GenBank/DDBJ databases">
        <title>Luteimonas zhaokaii sp.nov., isolated from the rectal contents of Plateau pika in Yushu, Qinghai Province, China.</title>
        <authorList>
            <person name="Zhang G."/>
        </authorList>
    </citation>
    <scope>NUCLEOTIDE SEQUENCE [LARGE SCALE GENOMIC DNA]</scope>
    <source>
        <strain evidence="3 4">THG-MD21</strain>
    </source>
</reference>
<gene>
    <name evidence="3" type="ORF">E2F49_11860</name>
</gene>
<comment type="caution">
    <text evidence="3">The sequence shown here is derived from an EMBL/GenBank/DDBJ whole genome shotgun (WGS) entry which is preliminary data.</text>
</comment>
<evidence type="ECO:0000313" key="4">
    <source>
        <dbReference type="Proteomes" id="UP000295543"/>
    </source>
</evidence>
<evidence type="ECO:0008006" key="5">
    <source>
        <dbReference type="Google" id="ProtNLM"/>
    </source>
</evidence>
<feature type="chain" id="PRO_5020769301" description="DUF4168 domain-containing protein" evidence="2">
    <location>
        <begin position="31"/>
        <end position="165"/>
    </location>
</feature>
<evidence type="ECO:0000313" key="3">
    <source>
        <dbReference type="EMBL" id="TDK31020.1"/>
    </source>
</evidence>
<keyword evidence="2" id="KW-0732">Signal</keyword>
<sequence>MAQPSIRRFAALLAPIALGLAACGASPQPADDTAAQTQPVEDTQTQPSEAAQAQIESPDAPVDTPLTGDAASQMLSQIAGIAGAMHAAAKLCDPNVSEAQLGQAKDQLRGEFARMGGDAGTFDTEFASAHEKTTAQFTQATPAQQTQMCDELEAMASQTPPPPAS</sequence>
<dbReference type="RefSeq" id="WP_133394073.1">
    <property type="nucleotide sequence ID" value="NZ_SMTG01000004.1"/>
</dbReference>
<feature type="signal peptide" evidence="2">
    <location>
        <begin position="1"/>
        <end position="30"/>
    </location>
</feature>
<name>A0A4R5U938_9GAMM</name>
<organism evidence="3 4">
    <name type="scientific">Luteimonas terrae</name>
    <dbReference type="NCBI Taxonomy" id="1530191"/>
    <lineage>
        <taxon>Bacteria</taxon>
        <taxon>Pseudomonadati</taxon>
        <taxon>Pseudomonadota</taxon>
        <taxon>Gammaproteobacteria</taxon>
        <taxon>Lysobacterales</taxon>
        <taxon>Lysobacteraceae</taxon>
        <taxon>Luteimonas</taxon>
    </lineage>
</organism>
<feature type="compositionally biased region" description="Polar residues" evidence="1">
    <location>
        <begin position="34"/>
        <end position="55"/>
    </location>
</feature>
<evidence type="ECO:0000256" key="1">
    <source>
        <dbReference type="SAM" id="MobiDB-lite"/>
    </source>
</evidence>
<proteinExistence type="predicted"/>
<dbReference type="Proteomes" id="UP000295543">
    <property type="component" value="Unassembled WGS sequence"/>
</dbReference>
<dbReference type="AlphaFoldDB" id="A0A4R5U938"/>
<protein>
    <recommendedName>
        <fullName evidence="5">DUF4168 domain-containing protein</fullName>
    </recommendedName>
</protein>
<feature type="region of interest" description="Disordered" evidence="1">
    <location>
        <begin position="24"/>
        <end position="68"/>
    </location>
</feature>